<evidence type="ECO:0000256" key="4">
    <source>
        <dbReference type="ARBA" id="ARBA00022989"/>
    </source>
</evidence>
<proteinExistence type="predicted"/>
<dbReference type="GeneID" id="54471486"/>
<accession>A0A6A6Q5C4</accession>
<keyword evidence="9" id="KW-1185">Reference proteome</keyword>
<feature type="transmembrane region" description="Helical" evidence="6">
    <location>
        <begin position="309"/>
        <end position="328"/>
    </location>
</feature>
<dbReference type="GO" id="GO:0022857">
    <property type="term" value="F:transmembrane transporter activity"/>
    <property type="evidence" value="ECO:0007669"/>
    <property type="project" value="InterPro"/>
</dbReference>
<dbReference type="InterPro" id="IPR036259">
    <property type="entry name" value="MFS_trans_sf"/>
</dbReference>
<organism evidence="8 9">
    <name type="scientific">Neohortaea acidophila</name>
    <dbReference type="NCBI Taxonomy" id="245834"/>
    <lineage>
        <taxon>Eukaryota</taxon>
        <taxon>Fungi</taxon>
        <taxon>Dikarya</taxon>
        <taxon>Ascomycota</taxon>
        <taxon>Pezizomycotina</taxon>
        <taxon>Dothideomycetes</taxon>
        <taxon>Dothideomycetidae</taxon>
        <taxon>Mycosphaerellales</taxon>
        <taxon>Teratosphaeriaceae</taxon>
        <taxon>Neohortaea</taxon>
    </lineage>
</organism>
<evidence type="ECO:0000313" key="9">
    <source>
        <dbReference type="Proteomes" id="UP000799767"/>
    </source>
</evidence>
<dbReference type="GO" id="GO:0016020">
    <property type="term" value="C:membrane"/>
    <property type="evidence" value="ECO:0007669"/>
    <property type="project" value="UniProtKB-SubCell"/>
</dbReference>
<dbReference type="FunFam" id="1.20.1250.20:FF:000057">
    <property type="entry name" value="MFS general substrate transporter"/>
    <property type="match status" value="1"/>
</dbReference>
<sequence length="534" mass="59923">MSTHKHDKSDEEVGVVHREFDHGDDLVQKDVIHDHDVLGRSNVTREDAMHLGELTPEELVHEKKLRKKIDCLIMPLVMLVYLMNYIDRNNYAAARLQGLQADLNLSDSQYETALSILFVGYVLMQVPSNALLNFSGKPSWYIGFWVIAWGLVSLLTSQVKNFGDIVACRFILGFVEAPFFCGVIFYLSKWYTRAELSFRMAIFYSASLLSGAFGNLIAAGILSGLAGRDGLAAWQWLYIIEGSITMAVGIVIVFVLPDFPHTWKLLSPELRFVANRRMAVDAAEADVDEPGSKQHAHGLKMAFTDPKTYIIAFMYHCVTGATGFQNFFPTLTGSLGFNNIDTLLLVAPPYMFMVFYSYGHSYASDKLRNRYWFWMYPIPITIAGCFIFMFADGFGPRYFSLFLLNFAFAMNSTIYAWIASAIPRPPAKRAAAMAFMNSVGNAASIWTPYTYNKKYNGHYDLALGVVIGLMTAAGIAGTGLRFYLAGENKRLERMDGADAELTPKDIKRLQRTAELEGIDVAAARQLQKGFRYQL</sequence>
<dbReference type="SUPFAM" id="SSF103473">
    <property type="entry name" value="MFS general substrate transporter"/>
    <property type="match status" value="1"/>
</dbReference>
<dbReference type="PROSITE" id="PS50850">
    <property type="entry name" value="MFS"/>
    <property type="match status" value="1"/>
</dbReference>
<dbReference type="AlphaFoldDB" id="A0A6A6Q5C4"/>
<feature type="transmembrane region" description="Helical" evidence="6">
    <location>
        <begin position="397"/>
        <end position="418"/>
    </location>
</feature>
<evidence type="ECO:0000256" key="1">
    <source>
        <dbReference type="ARBA" id="ARBA00004141"/>
    </source>
</evidence>
<name>A0A6A6Q5C4_9PEZI</name>
<keyword evidence="4 6" id="KW-1133">Transmembrane helix</keyword>
<evidence type="ECO:0000313" key="8">
    <source>
        <dbReference type="EMBL" id="KAF2487492.1"/>
    </source>
</evidence>
<dbReference type="Gene3D" id="1.20.1250.20">
    <property type="entry name" value="MFS general substrate transporter like domains"/>
    <property type="match status" value="2"/>
</dbReference>
<dbReference type="Pfam" id="PF07690">
    <property type="entry name" value="MFS_1"/>
    <property type="match status" value="1"/>
</dbReference>
<dbReference type="OrthoDB" id="2250022at2759"/>
<feature type="transmembrane region" description="Helical" evidence="6">
    <location>
        <begin position="200"/>
        <end position="222"/>
    </location>
</feature>
<evidence type="ECO:0000256" key="2">
    <source>
        <dbReference type="ARBA" id="ARBA00022448"/>
    </source>
</evidence>
<evidence type="ECO:0000256" key="3">
    <source>
        <dbReference type="ARBA" id="ARBA00022692"/>
    </source>
</evidence>
<dbReference type="RefSeq" id="XP_033594061.1">
    <property type="nucleotide sequence ID" value="XM_033730484.1"/>
</dbReference>
<feature type="transmembrane region" description="Helical" evidence="6">
    <location>
        <begin position="340"/>
        <end position="359"/>
    </location>
</feature>
<dbReference type="FunFam" id="1.20.1250.20:FF:000013">
    <property type="entry name" value="MFS general substrate transporter"/>
    <property type="match status" value="1"/>
</dbReference>
<dbReference type="InterPro" id="IPR020846">
    <property type="entry name" value="MFS_dom"/>
</dbReference>
<keyword evidence="5 6" id="KW-0472">Membrane</keyword>
<keyword evidence="3 6" id="KW-0812">Transmembrane</keyword>
<dbReference type="PANTHER" id="PTHR43791">
    <property type="entry name" value="PERMEASE-RELATED"/>
    <property type="match status" value="1"/>
</dbReference>
<evidence type="ECO:0000256" key="5">
    <source>
        <dbReference type="ARBA" id="ARBA00023136"/>
    </source>
</evidence>
<dbReference type="InterPro" id="IPR011701">
    <property type="entry name" value="MFS"/>
</dbReference>
<protein>
    <submittedName>
        <fullName evidence="8">Major facilitator superfamily domain-containing protein</fullName>
    </submittedName>
</protein>
<dbReference type="Proteomes" id="UP000799767">
    <property type="component" value="Unassembled WGS sequence"/>
</dbReference>
<feature type="transmembrane region" description="Helical" evidence="6">
    <location>
        <begin position="69"/>
        <end position="86"/>
    </location>
</feature>
<feature type="transmembrane region" description="Helical" evidence="6">
    <location>
        <begin position="234"/>
        <end position="256"/>
    </location>
</feature>
<feature type="transmembrane region" description="Helical" evidence="6">
    <location>
        <begin position="139"/>
        <end position="158"/>
    </location>
</feature>
<feature type="domain" description="Major facilitator superfamily (MFS) profile" evidence="7">
    <location>
        <begin position="73"/>
        <end position="489"/>
    </location>
</feature>
<feature type="transmembrane region" description="Helical" evidence="6">
    <location>
        <begin position="113"/>
        <end position="132"/>
    </location>
</feature>
<gene>
    <name evidence="8" type="ORF">BDY17DRAFT_243942</name>
</gene>
<reference evidence="8" key="1">
    <citation type="journal article" date="2020" name="Stud. Mycol.">
        <title>101 Dothideomycetes genomes: a test case for predicting lifestyles and emergence of pathogens.</title>
        <authorList>
            <person name="Haridas S."/>
            <person name="Albert R."/>
            <person name="Binder M."/>
            <person name="Bloem J."/>
            <person name="Labutti K."/>
            <person name="Salamov A."/>
            <person name="Andreopoulos B."/>
            <person name="Baker S."/>
            <person name="Barry K."/>
            <person name="Bills G."/>
            <person name="Bluhm B."/>
            <person name="Cannon C."/>
            <person name="Castanera R."/>
            <person name="Culley D."/>
            <person name="Daum C."/>
            <person name="Ezra D."/>
            <person name="Gonzalez J."/>
            <person name="Henrissat B."/>
            <person name="Kuo A."/>
            <person name="Liang C."/>
            <person name="Lipzen A."/>
            <person name="Lutzoni F."/>
            <person name="Magnuson J."/>
            <person name="Mondo S."/>
            <person name="Nolan M."/>
            <person name="Ohm R."/>
            <person name="Pangilinan J."/>
            <person name="Park H.-J."/>
            <person name="Ramirez L."/>
            <person name="Alfaro M."/>
            <person name="Sun H."/>
            <person name="Tritt A."/>
            <person name="Yoshinaga Y."/>
            <person name="Zwiers L.-H."/>
            <person name="Turgeon B."/>
            <person name="Goodwin S."/>
            <person name="Spatafora J."/>
            <person name="Crous P."/>
            <person name="Grigoriev I."/>
        </authorList>
    </citation>
    <scope>NUCLEOTIDE SEQUENCE</scope>
    <source>
        <strain evidence="8">CBS 113389</strain>
    </source>
</reference>
<dbReference type="PANTHER" id="PTHR43791:SF78">
    <property type="entry name" value="TRANSPORTER, PUTATIVE (AFU_ORTHOLOGUE AFUA_3G01370)-RELATED"/>
    <property type="match status" value="1"/>
</dbReference>
<feature type="transmembrane region" description="Helical" evidence="6">
    <location>
        <begin position="461"/>
        <end position="484"/>
    </location>
</feature>
<evidence type="ECO:0000256" key="6">
    <source>
        <dbReference type="SAM" id="Phobius"/>
    </source>
</evidence>
<feature type="transmembrane region" description="Helical" evidence="6">
    <location>
        <begin position="371"/>
        <end position="391"/>
    </location>
</feature>
<feature type="transmembrane region" description="Helical" evidence="6">
    <location>
        <begin position="430"/>
        <end position="449"/>
    </location>
</feature>
<comment type="subcellular location">
    <subcellularLocation>
        <location evidence="1">Membrane</location>
        <topology evidence="1">Multi-pass membrane protein</topology>
    </subcellularLocation>
</comment>
<evidence type="ECO:0000259" key="7">
    <source>
        <dbReference type="PROSITE" id="PS50850"/>
    </source>
</evidence>
<dbReference type="EMBL" id="MU001631">
    <property type="protein sequence ID" value="KAF2487492.1"/>
    <property type="molecule type" value="Genomic_DNA"/>
</dbReference>
<keyword evidence="2" id="KW-0813">Transport</keyword>
<feature type="transmembrane region" description="Helical" evidence="6">
    <location>
        <begin position="170"/>
        <end position="188"/>
    </location>
</feature>